<dbReference type="RefSeq" id="WP_252438036.1">
    <property type="nucleotide sequence ID" value="NZ_JAGSOV010000024.1"/>
</dbReference>
<proteinExistence type="predicted"/>
<gene>
    <name evidence="2" type="ORF">KDL28_12420</name>
</gene>
<dbReference type="Proteomes" id="UP001165283">
    <property type="component" value="Unassembled WGS sequence"/>
</dbReference>
<dbReference type="InterPro" id="IPR036271">
    <property type="entry name" value="Tet_transcr_reg_TetR-rel_C_sf"/>
</dbReference>
<protein>
    <submittedName>
        <fullName evidence="2">Uncharacterized protein</fullName>
    </submittedName>
</protein>
<comment type="caution">
    <text evidence="2">The sequence shown here is derived from an EMBL/GenBank/DDBJ whole genome shotgun (WGS) entry which is preliminary data.</text>
</comment>
<feature type="region of interest" description="Disordered" evidence="1">
    <location>
        <begin position="84"/>
        <end position="120"/>
    </location>
</feature>
<evidence type="ECO:0000256" key="1">
    <source>
        <dbReference type="SAM" id="MobiDB-lite"/>
    </source>
</evidence>
<keyword evidence="3" id="KW-1185">Reference proteome</keyword>
<dbReference type="SUPFAM" id="SSF48498">
    <property type="entry name" value="Tetracyclin repressor-like, C-terminal domain"/>
    <property type="match status" value="1"/>
</dbReference>
<feature type="compositionally biased region" description="Pro residues" evidence="1">
    <location>
        <begin position="90"/>
        <end position="103"/>
    </location>
</feature>
<sequence length="120" mass="12644">MRTQEGCAGHAGLGAEVRAVAVDVLDRLEPALERVRDGVDEPGTACGACPVCAVVAAVRRDHPELAARVAEQAAGMLAALRAALEEGDPPPRPAEPPEPPTPQPTRQVQRIHVERPRAAR</sequence>
<accession>A0ABT0ZYN2</accession>
<feature type="compositionally biased region" description="Basic and acidic residues" evidence="1">
    <location>
        <begin position="111"/>
        <end position="120"/>
    </location>
</feature>
<evidence type="ECO:0000313" key="3">
    <source>
        <dbReference type="Proteomes" id="UP001165283"/>
    </source>
</evidence>
<organism evidence="2 3">
    <name type="scientific">Pseudonocardia humida</name>
    <dbReference type="NCBI Taxonomy" id="2800819"/>
    <lineage>
        <taxon>Bacteria</taxon>
        <taxon>Bacillati</taxon>
        <taxon>Actinomycetota</taxon>
        <taxon>Actinomycetes</taxon>
        <taxon>Pseudonocardiales</taxon>
        <taxon>Pseudonocardiaceae</taxon>
        <taxon>Pseudonocardia</taxon>
    </lineage>
</organism>
<reference evidence="2" key="1">
    <citation type="submission" date="2021-04" db="EMBL/GenBank/DDBJ databases">
        <title>Pseudonocardia sp. nov., isolated from sandy soil of mangrove forest.</title>
        <authorList>
            <person name="Zan Z."/>
            <person name="Huang R."/>
            <person name="Liu W."/>
        </authorList>
    </citation>
    <scope>NUCLEOTIDE SEQUENCE</scope>
    <source>
        <strain evidence="2">S2-4</strain>
    </source>
</reference>
<evidence type="ECO:0000313" key="2">
    <source>
        <dbReference type="EMBL" id="MCO1655858.1"/>
    </source>
</evidence>
<dbReference type="EMBL" id="JAGSOV010000024">
    <property type="protein sequence ID" value="MCO1655858.1"/>
    <property type="molecule type" value="Genomic_DNA"/>
</dbReference>
<name>A0ABT0ZYN2_9PSEU</name>